<organism evidence="2 3">
    <name type="scientific">Halobacillus andaensis</name>
    <dbReference type="NCBI Taxonomy" id="1176239"/>
    <lineage>
        <taxon>Bacteria</taxon>
        <taxon>Bacillati</taxon>
        <taxon>Bacillota</taxon>
        <taxon>Bacilli</taxon>
        <taxon>Bacillales</taxon>
        <taxon>Bacillaceae</taxon>
        <taxon>Halobacillus</taxon>
    </lineage>
</organism>
<dbReference type="Proteomes" id="UP000660110">
    <property type="component" value="Unassembled WGS sequence"/>
</dbReference>
<dbReference type="AlphaFoldDB" id="A0A917AY65"/>
<protein>
    <submittedName>
        <fullName evidence="2">Uncharacterized protein</fullName>
    </submittedName>
</protein>
<evidence type="ECO:0000313" key="2">
    <source>
        <dbReference type="EMBL" id="GGF09661.1"/>
    </source>
</evidence>
<name>A0A917AY65_HALAA</name>
<feature type="region of interest" description="Disordered" evidence="1">
    <location>
        <begin position="38"/>
        <end position="69"/>
    </location>
</feature>
<keyword evidence="3" id="KW-1185">Reference proteome</keyword>
<gene>
    <name evidence="2" type="ORF">GCM10010954_05160</name>
</gene>
<reference evidence="2" key="1">
    <citation type="journal article" date="2014" name="Int. J. Syst. Evol. Microbiol.">
        <title>Complete genome sequence of Corynebacterium casei LMG S-19264T (=DSM 44701T), isolated from a smear-ripened cheese.</title>
        <authorList>
            <consortium name="US DOE Joint Genome Institute (JGI-PGF)"/>
            <person name="Walter F."/>
            <person name="Albersmeier A."/>
            <person name="Kalinowski J."/>
            <person name="Ruckert C."/>
        </authorList>
    </citation>
    <scope>NUCLEOTIDE SEQUENCE</scope>
    <source>
        <strain evidence="2">CGMCC 1.12153</strain>
    </source>
</reference>
<evidence type="ECO:0000256" key="1">
    <source>
        <dbReference type="SAM" id="MobiDB-lite"/>
    </source>
</evidence>
<dbReference type="EMBL" id="BMEL01000001">
    <property type="protein sequence ID" value="GGF09661.1"/>
    <property type="molecule type" value="Genomic_DNA"/>
</dbReference>
<proteinExistence type="predicted"/>
<accession>A0A917AY65</accession>
<sequence>MKALAMIILDLLYNSFKDDKTRINATKKDILQIKEVSIMGKEQKKTQKKKPTPAKTDNPKLAGENRPST</sequence>
<reference evidence="2" key="2">
    <citation type="submission" date="2020-09" db="EMBL/GenBank/DDBJ databases">
        <authorList>
            <person name="Sun Q."/>
            <person name="Zhou Y."/>
        </authorList>
    </citation>
    <scope>NUCLEOTIDE SEQUENCE</scope>
    <source>
        <strain evidence="2">CGMCC 1.12153</strain>
    </source>
</reference>
<evidence type="ECO:0000313" key="3">
    <source>
        <dbReference type="Proteomes" id="UP000660110"/>
    </source>
</evidence>
<comment type="caution">
    <text evidence="2">The sequence shown here is derived from an EMBL/GenBank/DDBJ whole genome shotgun (WGS) entry which is preliminary data.</text>
</comment>